<dbReference type="Gene3D" id="1.10.510.10">
    <property type="entry name" value="Transferase(Phosphotransferase) domain 1"/>
    <property type="match status" value="1"/>
</dbReference>
<evidence type="ECO:0000256" key="9">
    <source>
        <dbReference type="ARBA" id="ARBA00048679"/>
    </source>
</evidence>
<dbReference type="HOGENOM" id="CLU_545100_0_0_1"/>
<feature type="compositionally biased region" description="Basic and acidic residues" evidence="12">
    <location>
        <begin position="452"/>
        <end position="461"/>
    </location>
</feature>
<keyword evidence="5 10" id="KW-0547">Nucleotide-binding</keyword>
<dbReference type="PROSITE" id="PS00107">
    <property type="entry name" value="PROTEIN_KINASE_ATP"/>
    <property type="match status" value="1"/>
</dbReference>
<evidence type="ECO:0000259" key="13">
    <source>
        <dbReference type="PROSITE" id="PS50011"/>
    </source>
</evidence>
<proteinExistence type="inferred from homology"/>
<evidence type="ECO:0000256" key="5">
    <source>
        <dbReference type="ARBA" id="ARBA00022741"/>
    </source>
</evidence>
<dbReference type="CDD" id="cd05581">
    <property type="entry name" value="STKc_PDK1"/>
    <property type="match status" value="1"/>
</dbReference>
<comment type="catalytic activity">
    <reaction evidence="8">
        <text>L-threonyl-[protein] + ATP = O-phospho-L-threonyl-[protein] + ADP + H(+)</text>
        <dbReference type="Rhea" id="RHEA:46608"/>
        <dbReference type="Rhea" id="RHEA-COMP:11060"/>
        <dbReference type="Rhea" id="RHEA-COMP:11605"/>
        <dbReference type="ChEBI" id="CHEBI:15378"/>
        <dbReference type="ChEBI" id="CHEBI:30013"/>
        <dbReference type="ChEBI" id="CHEBI:30616"/>
        <dbReference type="ChEBI" id="CHEBI:61977"/>
        <dbReference type="ChEBI" id="CHEBI:456216"/>
        <dbReference type="EC" id="2.7.11.1"/>
    </reaction>
</comment>
<feature type="region of interest" description="Disordered" evidence="12">
    <location>
        <begin position="451"/>
        <end position="484"/>
    </location>
</feature>
<dbReference type="InterPro" id="IPR000719">
    <property type="entry name" value="Prot_kinase_dom"/>
</dbReference>
<dbReference type="Pfam" id="PF00069">
    <property type="entry name" value="Pkinase"/>
    <property type="match status" value="1"/>
</dbReference>
<sequence>MAPVPTNGVDHAGTPPSPPPSPTNTKATASRSPKTAFQVQNLQFKDTLGEGSYSSVVRARDRVTKKTYAVKIMDKQYLRRRKKTQTAIAEREALAKLTKEGHPGVIKMYWAYQDQQSLYFVLELASNGELKALLSKWGSLNLPCARYYTAQIVDAVQWMHSKGVIHRDMKPENVLLDPDMRVKITDFGTAKVLDPDAADDRATTWVGTAQYLSPELLISKYACKSSDLWAIGCILYQCIAGDFAFHGPTEYLTMQRIRALEYTIPEWFDPAARDLVEKLLILDPQERIGAGPSTSSNPPAALRAHPFFESIAWGTLWTDAPPLIESGHVKPPPPVSSDSEGSEDGDLREWGTLVSRDDISWEQEQNSAVAAAAAATAAAAVSVMGAAAVDEKKSGIPMPRISGDDLRSRNGATGAGAADGMMYPPPPLSSILQSETTTTTTTTTSATAVDPVEAKPTKPELKVNIPSPRTTSSTVKEKVDGPRSPLGKTWWCAQKTFCFR</sequence>
<evidence type="ECO:0000256" key="1">
    <source>
        <dbReference type="ARBA" id="ARBA00010006"/>
    </source>
</evidence>
<dbReference type="PANTHER" id="PTHR24356:SF163">
    <property type="entry name" value="3-PHOSPHOINOSITIDE-DEPENDENT PROTEIN KINASE 1-RELATED"/>
    <property type="match status" value="1"/>
</dbReference>
<dbReference type="GO" id="GO:0005524">
    <property type="term" value="F:ATP binding"/>
    <property type="evidence" value="ECO:0007669"/>
    <property type="project" value="UniProtKB-UniRule"/>
</dbReference>
<evidence type="ECO:0000256" key="12">
    <source>
        <dbReference type="SAM" id="MobiDB-lite"/>
    </source>
</evidence>
<dbReference type="Gene3D" id="3.30.200.20">
    <property type="entry name" value="Phosphorylase Kinase, domain 1"/>
    <property type="match status" value="1"/>
</dbReference>
<dbReference type="EMBL" id="KL198033">
    <property type="protein sequence ID" value="KDQ15315.1"/>
    <property type="molecule type" value="Genomic_DNA"/>
</dbReference>
<dbReference type="FunFam" id="1.10.510.10:FF:000833">
    <property type="entry name" value="AGC family protein kinase"/>
    <property type="match status" value="1"/>
</dbReference>
<dbReference type="Proteomes" id="UP000027195">
    <property type="component" value="Unassembled WGS sequence"/>
</dbReference>
<dbReference type="GO" id="GO:0004674">
    <property type="term" value="F:protein serine/threonine kinase activity"/>
    <property type="evidence" value="ECO:0007669"/>
    <property type="project" value="UniProtKB-KW"/>
</dbReference>
<reference evidence="15" key="1">
    <citation type="journal article" date="2014" name="Proc. Natl. Acad. Sci. U.S.A.">
        <title>Extensive sampling of basidiomycete genomes demonstrates inadequacy of the white-rot/brown-rot paradigm for wood decay fungi.</title>
        <authorList>
            <person name="Riley R."/>
            <person name="Salamov A.A."/>
            <person name="Brown D.W."/>
            <person name="Nagy L.G."/>
            <person name="Floudas D."/>
            <person name="Held B.W."/>
            <person name="Levasseur A."/>
            <person name="Lombard V."/>
            <person name="Morin E."/>
            <person name="Otillar R."/>
            <person name="Lindquist E.A."/>
            <person name="Sun H."/>
            <person name="LaButti K.M."/>
            <person name="Schmutz J."/>
            <person name="Jabbour D."/>
            <person name="Luo H."/>
            <person name="Baker S.E."/>
            <person name="Pisabarro A.G."/>
            <person name="Walton J.D."/>
            <person name="Blanchette R.A."/>
            <person name="Henrissat B."/>
            <person name="Martin F."/>
            <person name="Cullen D."/>
            <person name="Hibbett D.S."/>
            <person name="Grigoriev I.V."/>
        </authorList>
    </citation>
    <scope>NUCLEOTIDE SEQUENCE [LARGE SCALE GENOMIC DNA]</scope>
    <source>
        <strain evidence="15">FD-172 SS1</strain>
    </source>
</reference>
<evidence type="ECO:0000256" key="7">
    <source>
        <dbReference type="ARBA" id="ARBA00022840"/>
    </source>
</evidence>
<dbReference type="InterPro" id="IPR011009">
    <property type="entry name" value="Kinase-like_dom_sf"/>
</dbReference>
<keyword evidence="6" id="KW-0418">Kinase</keyword>
<feature type="binding site" evidence="10">
    <location>
        <position position="71"/>
    </location>
    <ligand>
        <name>ATP</name>
        <dbReference type="ChEBI" id="CHEBI:30616"/>
    </ligand>
</feature>
<name>A0A067MKU7_BOTB1</name>
<dbReference type="InterPro" id="IPR050236">
    <property type="entry name" value="Ser_Thr_kinase_AGC"/>
</dbReference>
<protein>
    <recommendedName>
        <fullName evidence="2">non-specific serine/threonine protein kinase</fullName>
        <ecNumber evidence="2">2.7.11.1</ecNumber>
    </recommendedName>
</protein>
<dbReference type="AlphaFoldDB" id="A0A067MKU7"/>
<accession>A0A067MKU7</accession>
<evidence type="ECO:0000313" key="14">
    <source>
        <dbReference type="EMBL" id="KDQ15315.1"/>
    </source>
</evidence>
<dbReference type="SUPFAM" id="SSF56112">
    <property type="entry name" value="Protein kinase-like (PK-like)"/>
    <property type="match status" value="1"/>
</dbReference>
<evidence type="ECO:0000256" key="6">
    <source>
        <dbReference type="ARBA" id="ARBA00022777"/>
    </source>
</evidence>
<dbReference type="STRING" id="930990.A0A067MKU7"/>
<feature type="compositionally biased region" description="Polar residues" evidence="12">
    <location>
        <begin position="23"/>
        <end position="34"/>
    </location>
</feature>
<dbReference type="SMART" id="SM00220">
    <property type="entry name" value="S_TKc"/>
    <property type="match status" value="1"/>
</dbReference>
<dbReference type="PROSITE" id="PS50011">
    <property type="entry name" value="PROTEIN_KINASE_DOM"/>
    <property type="match status" value="1"/>
</dbReference>
<dbReference type="PROSITE" id="PS00108">
    <property type="entry name" value="PROTEIN_KINASE_ST"/>
    <property type="match status" value="1"/>
</dbReference>
<keyword evidence="15" id="KW-1185">Reference proteome</keyword>
<dbReference type="PANTHER" id="PTHR24356">
    <property type="entry name" value="SERINE/THREONINE-PROTEIN KINASE"/>
    <property type="match status" value="1"/>
</dbReference>
<dbReference type="InterPro" id="IPR017441">
    <property type="entry name" value="Protein_kinase_ATP_BS"/>
</dbReference>
<comment type="similarity">
    <text evidence="1">Belongs to the protein kinase superfamily. AGC Ser/Thr protein kinase family. PDPK1 subfamily.</text>
</comment>
<dbReference type="InParanoid" id="A0A067MKU7"/>
<keyword evidence="3 11" id="KW-0723">Serine/threonine-protein kinase</keyword>
<dbReference type="InterPro" id="IPR039046">
    <property type="entry name" value="PDPK1"/>
</dbReference>
<dbReference type="FunCoup" id="A0A067MKU7">
    <property type="interactions" value="304"/>
</dbReference>
<dbReference type="EC" id="2.7.11.1" evidence="2"/>
<feature type="domain" description="Protein kinase" evidence="13">
    <location>
        <begin position="42"/>
        <end position="308"/>
    </location>
</feature>
<dbReference type="OrthoDB" id="347657at2759"/>
<comment type="catalytic activity">
    <reaction evidence="9">
        <text>L-seryl-[protein] + ATP = O-phospho-L-seryl-[protein] + ADP + H(+)</text>
        <dbReference type="Rhea" id="RHEA:17989"/>
        <dbReference type="Rhea" id="RHEA-COMP:9863"/>
        <dbReference type="Rhea" id="RHEA-COMP:11604"/>
        <dbReference type="ChEBI" id="CHEBI:15378"/>
        <dbReference type="ChEBI" id="CHEBI:29999"/>
        <dbReference type="ChEBI" id="CHEBI:30616"/>
        <dbReference type="ChEBI" id="CHEBI:83421"/>
        <dbReference type="ChEBI" id="CHEBI:456216"/>
        <dbReference type="EC" id="2.7.11.1"/>
    </reaction>
</comment>
<evidence type="ECO:0000313" key="15">
    <source>
        <dbReference type="Proteomes" id="UP000027195"/>
    </source>
</evidence>
<evidence type="ECO:0000256" key="10">
    <source>
        <dbReference type="PROSITE-ProRule" id="PRU10141"/>
    </source>
</evidence>
<evidence type="ECO:0000256" key="2">
    <source>
        <dbReference type="ARBA" id="ARBA00012513"/>
    </source>
</evidence>
<dbReference type="GO" id="GO:0035556">
    <property type="term" value="P:intracellular signal transduction"/>
    <property type="evidence" value="ECO:0007669"/>
    <property type="project" value="TreeGrafter"/>
</dbReference>
<gene>
    <name evidence="14" type="ORF">BOTBODRAFT_31969</name>
</gene>
<evidence type="ECO:0000256" key="8">
    <source>
        <dbReference type="ARBA" id="ARBA00047899"/>
    </source>
</evidence>
<feature type="region of interest" description="Disordered" evidence="12">
    <location>
        <begin position="1"/>
        <end position="34"/>
    </location>
</feature>
<evidence type="ECO:0000256" key="4">
    <source>
        <dbReference type="ARBA" id="ARBA00022679"/>
    </source>
</evidence>
<organism evidence="14 15">
    <name type="scientific">Botryobasidium botryosum (strain FD-172 SS1)</name>
    <dbReference type="NCBI Taxonomy" id="930990"/>
    <lineage>
        <taxon>Eukaryota</taxon>
        <taxon>Fungi</taxon>
        <taxon>Dikarya</taxon>
        <taxon>Basidiomycota</taxon>
        <taxon>Agaricomycotina</taxon>
        <taxon>Agaricomycetes</taxon>
        <taxon>Cantharellales</taxon>
        <taxon>Botryobasidiaceae</taxon>
        <taxon>Botryobasidium</taxon>
    </lineage>
</organism>
<keyword evidence="7 10" id="KW-0067">ATP-binding</keyword>
<evidence type="ECO:0000256" key="3">
    <source>
        <dbReference type="ARBA" id="ARBA00022527"/>
    </source>
</evidence>
<dbReference type="InterPro" id="IPR008271">
    <property type="entry name" value="Ser/Thr_kinase_AS"/>
</dbReference>
<keyword evidence="4" id="KW-0808">Transferase</keyword>
<feature type="region of interest" description="Disordered" evidence="12">
    <location>
        <begin position="324"/>
        <end position="347"/>
    </location>
</feature>
<evidence type="ECO:0000256" key="11">
    <source>
        <dbReference type="RuleBase" id="RU000304"/>
    </source>
</evidence>